<sequence>MLSLSLKTEKGTDLRGLLTPGRCDEIKKEVLFMFEECEINTYPIDCFTIADRLYYQLRPYSSLPMVKRLKALAFDMDGYSRVEVNPQTGMNEYVIYYNDHTNQGRMRWTILHEIGHVYLGHHDNPDDSLSAIEEAEANFFAKYSIAPPPLINVAKCTSPDDVAATFDVSGEASFNIFDYYKKWMEFGPIDYEPFEIEMLQLFQAA</sequence>
<evidence type="ECO:0000259" key="1">
    <source>
        <dbReference type="Pfam" id="PF06114"/>
    </source>
</evidence>
<feature type="domain" description="IrrE N-terminal-like" evidence="1">
    <location>
        <begin position="86"/>
        <end position="170"/>
    </location>
</feature>
<comment type="caution">
    <text evidence="2">The sequence shown here is derived from an EMBL/GenBank/DDBJ whole genome shotgun (WGS) entry which is preliminary data.</text>
</comment>
<proteinExistence type="predicted"/>
<reference evidence="2" key="1">
    <citation type="submission" date="2018-09" db="EMBL/GenBank/DDBJ databases">
        <title>Murine metabolic-syndrome-specific gut microbial biobank.</title>
        <authorList>
            <person name="Liu C."/>
        </authorList>
    </citation>
    <scope>NUCLEOTIDE SEQUENCE</scope>
    <source>
        <strain evidence="2">D42-62</strain>
    </source>
</reference>
<dbReference type="Pfam" id="PF06114">
    <property type="entry name" value="Peptidase_M78"/>
    <property type="match status" value="1"/>
</dbReference>
<accession>A0A9X5BJ39</accession>
<dbReference type="InterPro" id="IPR010359">
    <property type="entry name" value="IrrE_HExxH"/>
</dbReference>
<dbReference type="Proteomes" id="UP001154420">
    <property type="component" value="Unassembled WGS sequence"/>
</dbReference>
<dbReference type="AlphaFoldDB" id="A0A9X5BJ39"/>
<gene>
    <name evidence="2" type="ORF">D5281_21195</name>
</gene>
<evidence type="ECO:0000313" key="3">
    <source>
        <dbReference type="Proteomes" id="UP001154420"/>
    </source>
</evidence>
<organism evidence="2 3">
    <name type="scientific">Parablautia muri</name>
    <dbReference type="NCBI Taxonomy" id="2320879"/>
    <lineage>
        <taxon>Bacteria</taxon>
        <taxon>Bacillati</taxon>
        <taxon>Bacillota</taxon>
        <taxon>Clostridia</taxon>
        <taxon>Lachnospirales</taxon>
        <taxon>Lachnospiraceae</taxon>
        <taxon>Parablautia</taxon>
    </lineage>
</organism>
<name>A0A9X5BJ39_9FIRM</name>
<evidence type="ECO:0000313" key="2">
    <source>
        <dbReference type="EMBL" id="NBJ95011.1"/>
    </source>
</evidence>
<dbReference type="EMBL" id="QZDT01000060">
    <property type="protein sequence ID" value="NBJ95011.1"/>
    <property type="molecule type" value="Genomic_DNA"/>
</dbReference>
<protein>
    <submittedName>
        <fullName evidence="2">ImmA/IrrE family metallo-endopeptidase</fullName>
    </submittedName>
</protein>
<dbReference type="Gene3D" id="1.10.10.2910">
    <property type="match status" value="1"/>
</dbReference>
<keyword evidence="3" id="KW-1185">Reference proteome</keyword>